<keyword evidence="7" id="KW-1185">Reference proteome</keyword>
<proteinExistence type="inferred from homology"/>
<evidence type="ECO:0000256" key="2">
    <source>
        <dbReference type="ARBA" id="ARBA00022801"/>
    </source>
</evidence>
<evidence type="ECO:0000313" key="7">
    <source>
        <dbReference type="Proteomes" id="UP001175261"/>
    </source>
</evidence>
<comment type="similarity">
    <text evidence="1">Belongs to the amidase family.</text>
</comment>
<dbReference type="AlphaFoldDB" id="A0AA39GK11"/>
<dbReference type="SUPFAM" id="SSF75304">
    <property type="entry name" value="Amidase signature (AS) enzymes"/>
    <property type="match status" value="1"/>
</dbReference>
<reference evidence="6" key="1">
    <citation type="submission" date="2022-10" db="EMBL/GenBank/DDBJ databases">
        <title>Determination and structural analysis of whole genome sequence of Sarocladium strictum F4-1.</title>
        <authorList>
            <person name="Hu L."/>
            <person name="Jiang Y."/>
        </authorList>
    </citation>
    <scope>NUCLEOTIDE SEQUENCE</scope>
    <source>
        <strain evidence="6">F4-1</strain>
    </source>
</reference>
<dbReference type="GO" id="GO:0016787">
    <property type="term" value="F:hydrolase activity"/>
    <property type="evidence" value="ECO:0007669"/>
    <property type="project" value="UniProtKB-KW"/>
</dbReference>
<dbReference type="InterPro" id="IPR036928">
    <property type="entry name" value="AS_sf"/>
</dbReference>
<evidence type="ECO:0000256" key="4">
    <source>
        <dbReference type="PIRSR" id="PIRSR001221-2"/>
    </source>
</evidence>
<feature type="binding site" evidence="4">
    <location>
        <position position="214"/>
    </location>
    <ligand>
        <name>substrate</name>
    </ligand>
</feature>
<name>A0AA39GK11_SARSR</name>
<dbReference type="Proteomes" id="UP001175261">
    <property type="component" value="Unassembled WGS sequence"/>
</dbReference>
<keyword evidence="2" id="KW-0378">Hydrolase</keyword>
<dbReference type="Gene3D" id="3.90.1300.10">
    <property type="entry name" value="Amidase signature (AS) domain"/>
    <property type="match status" value="1"/>
</dbReference>
<protein>
    <recommendedName>
        <fullName evidence="5">Amidase domain-containing protein</fullName>
    </recommendedName>
</protein>
<evidence type="ECO:0000313" key="6">
    <source>
        <dbReference type="EMBL" id="KAK0388793.1"/>
    </source>
</evidence>
<feature type="active site" description="Charge relay system" evidence="3">
    <location>
        <position position="138"/>
    </location>
</feature>
<feature type="active site" description="Acyl-ester intermediate" evidence="3">
    <location>
        <position position="238"/>
    </location>
</feature>
<dbReference type="InterPro" id="IPR023631">
    <property type="entry name" value="Amidase_dom"/>
</dbReference>
<dbReference type="PIRSF" id="PIRSF001221">
    <property type="entry name" value="Amidase_fungi"/>
    <property type="match status" value="1"/>
</dbReference>
<accession>A0AA39GK11</accession>
<feature type="binding site" evidence="4">
    <location>
        <begin position="235"/>
        <end position="238"/>
    </location>
    <ligand>
        <name>substrate</name>
    </ligand>
</feature>
<feature type="active site" description="Charge relay system" evidence="3">
    <location>
        <position position="214"/>
    </location>
</feature>
<evidence type="ECO:0000256" key="1">
    <source>
        <dbReference type="ARBA" id="ARBA00009199"/>
    </source>
</evidence>
<sequence>MVEVNWAELIQKKRAARDALIPEPWRLPTSITSRVSPESTASAFDLLDEAALLTDKEREITEKYDVAGLTAKIASGELSSVEVATAFCKRAAIVHQLTNSLTEIFFDKALERARWLDEYFAKEGKTIGPFHGLPITLKDMLHVKGEYSTLGYVGHLRYPAADETAVIAEILQNAGAVLYCKTNVPQTLFVCESFNNVFGRTLNPYRLCLSPGGSSAGEAAQIGLRGSIIGIGSDIAGSVRVPALCTGLYGFKPTVNRLPWAGQAVLADKGWQGVQPTLGPMAHTPQDLTLFMRTVIQAEPWRRDATALAIPWHEPAKKDKLTIGVWSQDPDFPVFPPVARCIAAAAEKLRAAGHTVKTVQAPPTLRAMKIAMRWFAIDQVNLPLKLAADGGEEPIADLDAMDPRKFLDPDFAPSLAENIAISADIHDYREDWGKIWREAGIDVLLCPASRGSAVPHGEFGPLMYTIPWNLLDVCFPSHPCYLNLLLLLLDSSQEQYHDATIVDGAPTGFQLVGWRFQDEQTLMATEVIAEALKA</sequence>
<feature type="domain" description="Amidase" evidence="5">
    <location>
        <begin position="82"/>
        <end position="522"/>
    </location>
</feature>
<dbReference type="PANTHER" id="PTHR46072:SF5">
    <property type="entry name" value="GENERAL AMIDASE-C"/>
    <property type="match status" value="1"/>
</dbReference>
<dbReference type="EMBL" id="JAPDFR010000003">
    <property type="protein sequence ID" value="KAK0388793.1"/>
    <property type="molecule type" value="Genomic_DNA"/>
</dbReference>
<evidence type="ECO:0000256" key="3">
    <source>
        <dbReference type="PIRSR" id="PIRSR001221-1"/>
    </source>
</evidence>
<organism evidence="6 7">
    <name type="scientific">Sarocladium strictum</name>
    <name type="common">Black bundle disease fungus</name>
    <name type="synonym">Acremonium strictum</name>
    <dbReference type="NCBI Taxonomy" id="5046"/>
    <lineage>
        <taxon>Eukaryota</taxon>
        <taxon>Fungi</taxon>
        <taxon>Dikarya</taxon>
        <taxon>Ascomycota</taxon>
        <taxon>Pezizomycotina</taxon>
        <taxon>Sordariomycetes</taxon>
        <taxon>Hypocreomycetidae</taxon>
        <taxon>Hypocreales</taxon>
        <taxon>Sarocladiaceae</taxon>
        <taxon>Sarocladium</taxon>
    </lineage>
</organism>
<dbReference type="Pfam" id="PF01425">
    <property type="entry name" value="Amidase"/>
    <property type="match status" value="1"/>
</dbReference>
<evidence type="ECO:0000259" key="5">
    <source>
        <dbReference type="Pfam" id="PF01425"/>
    </source>
</evidence>
<comment type="caution">
    <text evidence="6">The sequence shown here is derived from an EMBL/GenBank/DDBJ whole genome shotgun (WGS) entry which is preliminary data.</text>
</comment>
<feature type="binding site" evidence="4">
    <location>
        <position position="188"/>
    </location>
    <ligand>
        <name>substrate</name>
    </ligand>
</feature>
<gene>
    <name evidence="6" type="ORF">NLU13_5036</name>
</gene>
<dbReference type="PANTHER" id="PTHR46072">
    <property type="entry name" value="AMIDASE-RELATED-RELATED"/>
    <property type="match status" value="1"/>
</dbReference>